<sequence>MKKTPLSTAKVPYIIFGAISLGVVGFSALLSIFYYRDTFGVHLSSEMDEWAHFGSFFGGFISTTISFFMLVAIIITIWLQARLLYQQDEQLQHLVLSSSQNKVHQHKQTLLNECHLSSNSSFQEASLNRKDLSYAVEKKVELTKEIESFKRNSAGKINVEKMKLVWSAHLKH</sequence>
<feature type="transmembrane region" description="Helical" evidence="1">
    <location>
        <begin position="12"/>
        <end position="35"/>
    </location>
</feature>
<dbReference type="AlphaFoldDB" id="A0A9X2KT58"/>
<protein>
    <submittedName>
        <fullName evidence="2">Uncharacterized protein</fullName>
    </submittedName>
</protein>
<proteinExistence type="predicted"/>
<dbReference type="RefSeq" id="WP_253966715.1">
    <property type="nucleotide sequence ID" value="NZ_JAMFTH010000001.1"/>
</dbReference>
<keyword evidence="1" id="KW-0472">Membrane</keyword>
<organism evidence="2 3">
    <name type="scientific">Gilvimarinus xylanilyticus</name>
    <dbReference type="NCBI Taxonomy" id="2944139"/>
    <lineage>
        <taxon>Bacteria</taxon>
        <taxon>Pseudomonadati</taxon>
        <taxon>Pseudomonadota</taxon>
        <taxon>Gammaproteobacteria</taxon>
        <taxon>Cellvibrionales</taxon>
        <taxon>Cellvibrionaceae</taxon>
        <taxon>Gilvimarinus</taxon>
    </lineage>
</organism>
<evidence type="ECO:0000256" key="1">
    <source>
        <dbReference type="SAM" id="Phobius"/>
    </source>
</evidence>
<name>A0A9X2KT58_9GAMM</name>
<keyword evidence="1" id="KW-1133">Transmembrane helix</keyword>
<keyword evidence="3" id="KW-1185">Reference proteome</keyword>
<gene>
    <name evidence="2" type="ORF">M6D89_03905</name>
</gene>
<feature type="transmembrane region" description="Helical" evidence="1">
    <location>
        <begin position="55"/>
        <end position="79"/>
    </location>
</feature>
<comment type="caution">
    <text evidence="2">The sequence shown here is derived from an EMBL/GenBank/DDBJ whole genome shotgun (WGS) entry which is preliminary data.</text>
</comment>
<reference evidence="2" key="1">
    <citation type="submission" date="2022-05" db="EMBL/GenBank/DDBJ databases">
        <authorList>
            <person name="Sun H.-N."/>
        </authorList>
    </citation>
    <scope>NUCLEOTIDE SEQUENCE</scope>
    <source>
        <strain evidence="2">HB14</strain>
    </source>
</reference>
<evidence type="ECO:0000313" key="3">
    <source>
        <dbReference type="Proteomes" id="UP001139319"/>
    </source>
</evidence>
<evidence type="ECO:0000313" key="2">
    <source>
        <dbReference type="EMBL" id="MCP8898438.1"/>
    </source>
</evidence>
<dbReference type="Proteomes" id="UP001139319">
    <property type="component" value="Unassembled WGS sequence"/>
</dbReference>
<dbReference type="EMBL" id="JAMFTH010000001">
    <property type="protein sequence ID" value="MCP8898438.1"/>
    <property type="molecule type" value="Genomic_DNA"/>
</dbReference>
<accession>A0A9X2KT58</accession>
<reference evidence="2" key="2">
    <citation type="submission" date="2023-01" db="EMBL/GenBank/DDBJ databases">
        <title>Gilvimarinus xylanilyticus HB14 isolated from Caulerpa lentillifera aquaculture base in Hainan, China.</title>
        <authorList>
            <person name="Zhang Y.-J."/>
        </authorList>
    </citation>
    <scope>NUCLEOTIDE SEQUENCE</scope>
    <source>
        <strain evidence="2">HB14</strain>
    </source>
</reference>
<keyword evidence="1" id="KW-0812">Transmembrane</keyword>